<evidence type="ECO:0000256" key="2">
    <source>
        <dbReference type="ARBA" id="ARBA00007171"/>
    </source>
</evidence>
<dbReference type="PROSITE" id="PS51257">
    <property type="entry name" value="PROKAR_LIPOPROTEIN"/>
    <property type="match status" value="1"/>
</dbReference>
<dbReference type="InterPro" id="IPR005311">
    <property type="entry name" value="PBP_dimer"/>
</dbReference>
<dbReference type="GO" id="GO:0005886">
    <property type="term" value="C:plasma membrane"/>
    <property type="evidence" value="ECO:0007669"/>
    <property type="project" value="TreeGrafter"/>
</dbReference>
<evidence type="ECO:0000256" key="4">
    <source>
        <dbReference type="SAM" id="Phobius"/>
    </source>
</evidence>
<proteinExistence type="inferred from homology"/>
<sequence length="599" mass="65779">MISQQKKRIFYSLMLITACIAILVFRLAYIQFFMRTMQLPNSNHTLQEMSMLQRERAIVLDSGRGTITDRHGESLTGETIPAVVLFPINRDSIKREAVDSKITKIAESLGIDIQSFHELWQNLQEPMFLLKVNEKTPISLTLAQANLITDLNVNGIKVLPYRKRYRGTPSGMQWLGYLSQQPKIANSSDLGVIKKYGASGLEKTLEPLLKGVGPTVAYYTVDSRSNVLSDIGVHVKAPNNSYYPLRLTTTIDKQIQQQIERLTEQSGMKRGAVVVLDTNNADIVAMVSAPFYNPMAIDPEQGEWNNKALQAAIPGSIFKTVIAAAALEAGVTSPNEEFHCNGHYGRYGLSCWKDGGHGKLTLEQAYAKSCNVVFATLAERLNSDQITRTARALGVGRRIGWKDHDVLGYSSLIPLDHEETGEIFASSTTMDGGVRAQTGIGQRDVTMTPLQAANMVVTLLHGGQVQTPRILERISYHNGQVMQILKPHAYPKTFNSIQPATAKLLCVWMRRVVTDGTGQALSRAKWTLAGKSGTAQVILKGSPKNNQWFIGYGPVEQPKYAVAVLFQNVDPDVNNKATALFGQIMGVLSSVDGVSATAG</sequence>
<dbReference type="Gene3D" id="3.40.710.10">
    <property type="entry name" value="DD-peptidase/beta-lactamase superfamily"/>
    <property type="match status" value="1"/>
</dbReference>
<evidence type="ECO:0000259" key="6">
    <source>
        <dbReference type="Pfam" id="PF03717"/>
    </source>
</evidence>
<organism evidence="7 8">
    <name type="scientific">Paenibacillus crassostreae</name>
    <dbReference type="NCBI Taxonomy" id="1763538"/>
    <lineage>
        <taxon>Bacteria</taxon>
        <taxon>Bacillati</taxon>
        <taxon>Bacillota</taxon>
        <taxon>Bacilli</taxon>
        <taxon>Bacillales</taxon>
        <taxon>Paenibacillaceae</taxon>
        <taxon>Paenibacillus</taxon>
    </lineage>
</organism>
<dbReference type="SUPFAM" id="SSF56601">
    <property type="entry name" value="beta-lactamase/transpeptidase-like"/>
    <property type="match status" value="1"/>
</dbReference>
<name>A0A162RMA3_9BACL</name>
<evidence type="ECO:0000313" key="7">
    <source>
        <dbReference type="EMBL" id="OAB73227.1"/>
    </source>
</evidence>
<dbReference type="Gene3D" id="3.90.1310.10">
    <property type="entry name" value="Penicillin-binding protein 2a (Domain 2)"/>
    <property type="match status" value="1"/>
</dbReference>
<feature type="domain" description="Penicillin-binding protein dimerisation" evidence="6">
    <location>
        <begin position="62"/>
        <end position="229"/>
    </location>
</feature>
<comment type="similarity">
    <text evidence="2">Belongs to the transpeptidase family.</text>
</comment>
<dbReference type="KEGG" id="pcx:LPB68_06165"/>
<feature type="domain" description="Penicillin-binding protein transpeptidase" evidence="5">
    <location>
        <begin position="271"/>
        <end position="585"/>
    </location>
</feature>
<dbReference type="PANTHER" id="PTHR30627:SF24">
    <property type="entry name" value="PENICILLIN-BINDING PROTEIN 4B"/>
    <property type="match status" value="1"/>
</dbReference>
<dbReference type="Pfam" id="PF00905">
    <property type="entry name" value="Transpeptidase"/>
    <property type="match status" value="1"/>
</dbReference>
<dbReference type="AlphaFoldDB" id="A0A162RMA3"/>
<dbReference type="Pfam" id="PF03717">
    <property type="entry name" value="PBP_dimer"/>
    <property type="match status" value="1"/>
</dbReference>
<keyword evidence="4" id="KW-1133">Transmembrane helix</keyword>
<reference evidence="7 8" key="1">
    <citation type="submission" date="2016-02" db="EMBL/GenBank/DDBJ databases">
        <title>Paenibacillus sp. LPB0068, isolated from Crassostrea gigas.</title>
        <authorList>
            <person name="Shin S.-K."/>
            <person name="Yi H."/>
        </authorList>
    </citation>
    <scope>NUCLEOTIDE SEQUENCE [LARGE SCALE GENOMIC DNA]</scope>
    <source>
        <strain evidence="7 8">LPB0068</strain>
    </source>
</reference>
<evidence type="ECO:0000313" key="8">
    <source>
        <dbReference type="Proteomes" id="UP000077134"/>
    </source>
</evidence>
<dbReference type="GO" id="GO:0008658">
    <property type="term" value="F:penicillin binding"/>
    <property type="evidence" value="ECO:0007669"/>
    <property type="project" value="InterPro"/>
</dbReference>
<keyword evidence="3 4" id="KW-0472">Membrane</keyword>
<comment type="subcellular location">
    <subcellularLocation>
        <location evidence="1">Membrane</location>
    </subcellularLocation>
</comment>
<gene>
    <name evidence="7" type="ORF">PNBC_14125</name>
</gene>
<dbReference type="PANTHER" id="PTHR30627">
    <property type="entry name" value="PEPTIDOGLYCAN D,D-TRANSPEPTIDASE"/>
    <property type="match status" value="1"/>
</dbReference>
<protein>
    <recommendedName>
        <fullName evidence="9">Penicillin-binding protein</fullName>
    </recommendedName>
</protein>
<comment type="caution">
    <text evidence="7">The sequence shown here is derived from an EMBL/GenBank/DDBJ whole genome shotgun (WGS) entry which is preliminary data.</text>
</comment>
<dbReference type="InterPro" id="IPR001460">
    <property type="entry name" value="PCN-bd_Tpept"/>
</dbReference>
<dbReference type="InterPro" id="IPR036138">
    <property type="entry name" value="PBP_dimer_sf"/>
</dbReference>
<dbReference type="InterPro" id="IPR050515">
    <property type="entry name" value="Beta-lactam/transpept"/>
</dbReference>
<accession>A0A162RMA3</accession>
<dbReference type="RefSeq" id="WP_068659202.1">
    <property type="nucleotide sequence ID" value="NZ_CP017770.1"/>
</dbReference>
<dbReference type="EMBL" id="LSFN01000025">
    <property type="protein sequence ID" value="OAB73227.1"/>
    <property type="molecule type" value="Genomic_DNA"/>
</dbReference>
<evidence type="ECO:0008006" key="9">
    <source>
        <dbReference type="Google" id="ProtNLM"/>
    </source>
</evidence>
<dbReference type="GO" id="GO:0071555">
    <property type="term" value="P:cell wall organization"/>
    <property type="evidence" value="ECO:0007669"/>
    <property type="project" value="TreeGrafter"/>
</dbReference>
<dbReference type="Proteomes" id="UP000077134">
    <property type="component" value="Unassembled WGS sequence"/>
</dbReference>
<keyword evidence="4" id="KW-0812">Transmembrane</keyword>
<keyword evidence="8" id="KW-1185">Reference proteome</keyword>
<dbReference type="SUPFAM" id="SSF56519">
    <property type="entry name" value="Penicillin binding protein dimerisation domain"/>
    <property type="match status" value="1"/>
</dbReference>
<evidence type="ECO:0000259" key="5">
    <source>
        <dbReference type="Pfam" id="PF00905"/>
    </source>
</evidence>
<evidence type="ECO:0000256" key="3">
    <source>
        <dbReference type="ARBA" id="ARBA00023136"/>
    </source>
</evidence>
<evidence type="ECO:0000256" key="1">
    <source>
        <dbReference type="ARBA" id="ARBA00004370"/>
    </source>
</evidence>
<dbReference type="InterPro" id="IPR012338">
    <property type="entry name" value="Beta-lactam/transpept-like"/>
</dbReference>
<feature type="transmembrane region" description="Helical" evidence="4">
    <location>
        <begin position="9"/>
        <end position="29"/>
    </location>
</feature>
<dbReference type="OrthoDB" id="2985542at2"/>
<dbReference type="STRING" id="1763538.LPB68_06165"/>
<dbReference type="GO" id="GO:0071972">
    <property type="term" value="F:peptidoglycan L,D-transpeptidase activity"/>
    <property type="evidence" value="ECO:0007669"/>
    <property type="project" value="TreeGrafter"/>
</dbReference>